<organism evidence="1 2">
    <name type="scientific">Psilocybe cyanescens</name>
    <dbReference type="NCBI Taxonomy" id="93625"/>
    <lineage>
        <taxon>Eukaryota</taxon>
        <taxon>Fungi</taxon>
        <taxon>Dikarya</taxon>
        <taxon>Basidiomycota</taxon>
        <taxon>Agaricomycotina</taxon>
        <taxon>Agaricomycetes</taxon>
        <taxon>Agaricomycetidae</taxon>
        <taxon>Agaricales</taxon>
        <taxon>Agaricineae</taxon>
        <taxon>Strophariaceae</taxon>
        <taxon>Psilocybe</taxon>
    </lineage>
</organism>
<dbReference type="InParanoid" id="A0A409WTJ1"/>
<gene>
    <name evidence="1" type="ORF">CVT25_013664</name>
</gene>
<dbReference type="Proteomes" id="UP000283269">
    <property type="component" value="Unassembled WGS sequence"/>
</dbReference>
<reference evidence="1 2" key="1">
    <citation type="journal article" date="2018" name="Evol. Lett.">
        <title>Horizontal gene cluster transfer increased hallucinogenic mushroom diversity.</title>
        <authorList>
            <person name="Reynolds H.T."/>
            <person name="Vijayakumar V."/>
            <person name="Gluck-Thaler E."/>
            <person name="Korotkin H.B."/>
            <person name="Matheny P.B."/>
            <person name="Slot J.C."/>
        </authorList>
    </citation>
    <scope>NUCLEOTIDE SEQUENCE [LARGE SCALE GENOMIC DNA]</scope>
    <source>
        <strain evidence="1 2">2631</strain>
    </source>
</reference>
<dbReference type="AlphaFoldDB" id="A0A409WTJ1"/>
<sequence>RAVLASSLAFRTLANEGLAPTPDSLSGKHTPPTVVDVYNAVVGDGACLCPCAISPSDSGDGSAPALLVCPALFATATARSSSPLLPLRFTFVLAALAPAPAPPAPTAAVLLDDEVHTFELDELGWEFGREAFDSMRLRNGPASFSLSARSCTSAGGNGTRPAAAAACAAACAEARFEFDHAERRRKPRRCRIHGLQILVSGGGGPDTPVNVMVLSLCTLSFRSLGLGGELSSSSLSSRTCTYALCCWNYW</sequence>
<comment type="caution">
    <text evidence="1">The sequence shown here is derived from an EMBL/GenBank/DDBJ whole genome shotgun (WGS) entry which is preliminary data.</text>
</comment>
<feature type="non-terminal residue" evidence="1">
    <location>
        <position position="1"/>
    </location>
</feature>
<accession>A0A409WTJ1</accession>
<evidence type="ECO:0000313" key="1">
    <source>
        <dbReference type="EMBL" id="PPQ81796.1"/>
    </source>
</evidence>
<evidence type="ECO:0000313" key="2">
    <source>
        <dbReference type="Proteomes" id="UP000283269"/>
    </source>
</evidence>
<name>A0A409WTJ1_PSICY</name>
<keyword evidence="2" id="KW-1185">Reference proteome</keyword>
<protein>
    <submittedName>
        <fullName evidence="1">Uncharacterized protein</fullName>
    </submittedName>
</protein>
<dbReference type="EMBL" id="NHYD01003210">
    <property type="protein sequence ID" value="PPQ81796.1"/>
    <property type="molecule type" value="Genomic_DNA"/>
</dbReference>
<proteinExistence type="predicted"/>